<dbReference type="KEGG" id="cari:FNU76_09815"/>
<dbReference type="PROSITE" id="PS51257">
    <property type="entry name" value="PROKAR_LIPOPROTEIN"/>
    <property type="match status" value="1"/>
</dbReference>
<dbReference type="RefSeq" id="WP_144278030.1">
    <property type="nucleotide sequence ID" value="NZ_CP041730.1"/>
</dbReference>
<dbReference type="Pfam" id="PF16747">
    <property type="entry name" value="Adhesin_E"/>
    <property type="match status" value="1"/>
</dbReference>
<evidence type="ECO:0000259" key="2">
    <source>
        <dbReference type="Pfam" id="PF16747"/>
    </source>
</evidence>
<organism evidence="3 4">
    <name type="scientific">Chitinimonas arctica</name>
    <dbReference type="NCBI Taxonomy" id="2594795"/>
    <lineage>
        <taxon>Bacteria</taxon>
        <taxon>Pseudomonadati</taxon>
        <taxon>Pseudomonadota</taxon>
        <taxon>Betaproteobacteria</taxon>
        <taxon>Neisseriales</taxon>
        <taxon>Chitinibacteraceae</taxon>
        <taxon>Chitinimonas</taxon>
    </lineage>
</organism>
<dbReference type="EMBL" id="CP041730">
    <property type="protein sequence ID" value="QDQ26636.1"/>
    <property type="molecule type" value="Genomic_DNA"/>
</dbReference>
<evidence type="ECO:0000313" key="4">
    <source>
        <dbReference type="Proteomes" id="UP000317550"/>
    </source>
</evidence>
<proteinExistence type="predicted"/>
<dbReference type="AlphaFoldDB" id="A0A516SEP8"/>
<sequence>MKAAALALLLTLGLAACGGSYMDTKNATKPEPVPEEKEGDWRLYGQQPGVEIKVSWASIGHDDRFGTDDYVYVWVQRAFKQDQTNKEGETYRTEFTRFALDCAKSEMAGIAAEFRDKDGDEVTRRDMAGFQWEFDSVTKQAYMQDFFTQVCRIAREKAAAGNKE</sequence>
<evidence type="ECO:0000256" key="1">
    <source>
        <dbReference type="SAM" id="SignalP"/>
    </source>
</evidence>
<evidence type="ECO:0000313" key="3">
    <source>
        <dbReference type="EMBL" id="QDQ26636.1"/>
    </source>
</evidence>
<name>A0A516SEP8_9NEIS</name>
<keyword evidence="1" id="KW-0732">Signal</keyword>
<gene>
    <name evidence="3" type="ORF">FNU76_09815</name>
</gene>
<feature type="chain" id="PRO_5028036371" description="Surface-adhesin protein E-like domain-containing protein" evidence="1">
    <location>
        <begin position="23"/>
        <end position="164"/>
    </location>
</feature>
<accession>A0A516SEP8</accession>
<dbReference type="Proteomes" id="UP000317550">
    <property type="component" value="Chromosome"/>
</dbReference>
<feature type="domain" description="Surface-adhesin protein E-like" evidence="2">
    <location>
        <begin position="41"/>
        <end position="151"/>
    </location>
</feature>
<feature type="signal peptide" evidence="1">
    <location>
        <begin position="1"/>
        <end position="22"/>
    </location>
</feature>
<dbReference type="OrthoDB" id="9132337at2"/>
<keyword evidence="4" id="KW-1185">Reference proteome</keyword>
<protein>
    <recommendedName>
        <fullName evidence="2">Surface-adhesin protein E-like domain-containing protein</fullName>
    </recommendedName>
</protein>
<reference evidence="4" key="1">
    <citation type="submission" date="2019-07" db="EMBL/GenBank/DDBJ databases">
        <title>Chitinimonas sp. nov., isolated from Ny-Alesund, arctica soil.</title>
        <authorList>
            <person name="Xu Q."/>
            <person name="Peng F."/>
        </authorList>
    </citation>
    <scope>NUCLEOTIDE SEQUENCE [LARGE SCALE GENOMIC DNA]</scope>
    <source>
        <strain evidence="4">R3-44</strain>
    </source>
</reference>
<dbReference type="InterPro" id="IPR031939">
    <property type="entry name" value="Adhesin_E-like"/>
</dbReference>